<dbReference type="EMBL" id="BX284603">
    <property type="protein sequence ID" value="CAD92401.1"/>
    <property type="molecule type" value="Genomic_DNA"/>
</dbReference>
<feature type="region of interest" description="Disordered" evidence="1">
    <location>
        <begin position="46"/>
        <end position="67"/>
    </location>
</feature>
<dbReference type="AGR" id="WB:WBGene00012796"/>
<dbReference type="OrthoDB" id="527990at2759"/>
<evidence type="ECO:0000313" key="4">
    <source>
        <dbReference type="Proteomes" id="UP000001940"/>
    </source>
</evidence>
<feature type="chain" id="PRO_5004295542" evidence="2">
    <location>
        <begin position="24"/>
        <end position="67"/>
    </location>
</feature>
<dbReference type="RefSeq" id="NP_001022871.1">
    <property type="nucleotide sequence ID" value="NM_001027700.3"/>
</dbReference>
<evidence type="ECO:0000313" key="3">
    <source>
        <dbReference type="EMBL" id="CAD92401.1"/>
    </source>
</evidence>
<dbReference type="AlphaFoldDB" id="Q7Z1J4"/>
<evidence type="ECO:0000313" key="5">
    <source>
        <dbReference type="WormBase" id="Y43F4A.1b"/>
    </source>
</evidence>
<dbReference type="Bgee" id="WBGene00012796">
    <property type="expression patterns" value="Expressed in pharyngeal muscle cell (C elegans) and 3 other cell types or tissues"/>
</dbReference>
<reference evidence="3 4" key="1">
    <citation type="journal article" date="1998" name="Science">
        <title>Genome sequence of the nematode C. elegans: a platform for investigating biology.</title>
        <authorList>
            <consortium name="The C. elegans sequencing consortium"/>
            <person name="Sulson J.E."/>
            <person name="Waterston R."/>
        </authorList>
    </citation>
    <scope>NUCLEOTIDE SEQUENCE [LARGE SCALE GENOMIC DNA]</scope>
    <source>
        <strain evidence="3 4">Bristol N2</strain>
    </source>
</reference>
<evidence type="ECO:0000256" key="1">
    <source>
        <dbReference type="SAM" id="MobiDB-lite"/>
    </source>
</evidence>
<proteinExistence type="predicted"/>
<protein>
    <submittedName>
        <fullName evidence="3">Leishmanolysin-like peptidase</fullName>
    </submittedName>
</protein>
<dbReference type="WormBase" id="Y43F4A.1b">
    <property type="protein sequence ID" value="CE34227"/>
    <property type="gene ID" value="WBGene00012796"/>
</dbReference>
<sequence length="67" mass="7930">MKPRLIFIFFACYFLNFLPFSNQLPCSYQNPRIEDILLEVPIEHEHPHRHRRGLPSSDPTSPPVEKI</sequence>
<dbReference type="UCSC" id="Y43F4A.1b">
    <property type="organism name" value="c. elegans"/>
</dbReference>
<dbReference type="CTD" id="176737"/>
<accession>Q7Z1J4</accession>
<keyword evidence="2" id="KW-0732">Signal</keyword>
<evidence type="ECO:0000256" key="2">
    <source>
        <dbReference type="SAM" id="SignalP"/>
    </source>
</evidence>
<name>Q7Z1J4_CAEEL</name>
<dbReference type="ExpressionAtlas" id="Q7Z1J4">
    <property type="expression patterns" value="baseline and differential"/>
</dbReference>
<dbReference type="GeneID" id="176737"/>
<organism evidence="3 4">
    <name type="scientific">Caenorhabditis elegans</name>
    <dbReference type="NCBI Taxonomy" id="6239"/>
    <lineage>
        <taxon>Eukaryota</taxon>
        <taxon>Metazoa</taxon>
        <taxon>Ecdysozoa</taxon>
        <taxon>Nematoda</taxon>
        <taxon>Chromadorea</taxon>
        <taxon>Rhabditida</taxon>
        <taxon>Rhabditina</taxon>
        <taxon>Rhabditomorpha</taxon>
        <taxon>Rhabditoidea</taxon>
        <taxon>Rhabditidae</taxon>
        <taxon>Peloderinae</taxon>
        <taxon>Caenorhabditis</taxon>
    </lineage>
</organism>
<gene>
    <name evidence="3" type="ORF">CELE_Y43F4A.1</name>
    <name evidence="3 5" type="ORF">Y43F4A.1</name>
</gene>
<dbReference type="Proteomes" id="UP000001940">
    <property type="component" value="Chromosome III"/>
</dbReference>
<feature type="signal peptide" evidence="2">
    <location>
        <begin position="1"/>
        <end position="23"/>
    </location>
</feature>
<dbReference type="HOGENOM" id="CLU_2814740_0_0_1"/>
<keyword evidence="4" id="KW-1185">Reference proteome</keyword>